<proteinExistence type="predicted"/>
<evidence type="ECO:0000259" key="11">
    <source>
        <dbReference type="Pfam" id="PF01094"/>
    </source>
</evidence>
<dbReference type="PRINTS" id="PR00248">
    <property type="entry name" value="GPCRMGR"/>
</dbReference>
<sequence>MSKSYQQVLAFVFAVEKINKDPHFLPNVSLGFRLYDNYYNGGQTYENVISLLSERDKLSPVYLPFYAYGPYYAYGRPSYHMKNTEKVKIFPNYNCQGKKKMVAVIEGLTSELSMQVANLLGIFKINYGSSDPVLGNEIEFPGLYQIHPSDDLQHVGIAQLLLHLGWLWIGLVAPKYGASENVLLNLQDVMQKNGICVEFMLLFEAHVNFFHELQQRREELWNSSSKVVLAYGDAKFLSLIFPHISWILAGKVWLTTAKWDANLYISTRSFSGALSFGPQEKEIPGFRFFLQSVTVPKYPNDVFIKNFWSREFNCNLPPPYSRPPLFRVRSCTGQEKLDGPDVSHFEVNMSPLSNSICKTVFGVAKALHKLTLDRLDQRQKKNRPGVGNIFLWQSLKYTFFVQFHRYLKKILFNNSALEGALFDGIGDTTTYEILNWILLPNHSLVSIRIGEVNLHYAANHTVTIQEEMTLWNVKFAQPPHSRCSHNCLPGLQKVPFKTRPKCCFHCIECPKGEISNQTDTLKEKERVDADTLEQQLGLTEEEVFGGEAAHRADQPRQGAAQNEGKMTKTLCDLDRSYAEGYYKDGDLILGGVLSLSQQNIPSRNYKVRPEEVSPYGAQTL</sequence>
<dbReference type="InterPro" id="IPR000068">
    <property type="entry name" value="GPCR_3_Ca_sens_rcpt-rel"/>
</dbReference>
<dbReference type="InterPro" id="IPR000337">
    <property type="entry name" value="GPCR_3"/>
</dbReference>
<dbReference type="InterPro" id="IPR004073">
    <property type="entry name" value="GPCR_3_vmron_rcpt_2"/>
</dbReference>
<keyword evidence="9" id="KW-0325">Glycoprotein</keyword>
<dbReference type="SUPFAM" id="SSF53822">
    <property type="entry name" value="Periplasmic binding protein-like I"/>
    <property type="match status" value="1"/>
</dbReference>
<keyword evidence="7" id="KW-0472">Membrane</keyword>
<dbReference type="EMBL" id="JAIPUX010000035">
    <property type="protein sequence ID" value="KAH0631363.1"/>
    <property type="molecule type" value="Genomic_DNA"/>
</dbReference>
<dbReference type="Proteomes" id="UP000826234">
    <property type="component" value="Unassembled WGS sequence"/>
</dbReference>
<dbReference type="Pfam" id="PF07562">
    <property type="entry name" value="NCD3G"/>
    <property type="match status" value="1"/>
</dbReference>
<gene>
    <name evidence="13" type="ORF">JD844_005661</name>
</gene>
<evidence type="ECO:0000256" key="9">
    <source>
        <dbReference type="ARBA" id="ARBA00023180"/>
    </source>
</evidence>
<keyword evidence="8" id="KW-0675">Receptor</keyword>
<evidence type="ECO:0000313" key="14">
    <source>
        <dbReference type="Proteomes" id="UP000826234"/>
    </source>
</evidence>
<evidence type="ECO:0000256" key="10">
    <source>
        <dbReference type="ARBA" id="ARBA00023224"/>
    </source>
</evidence>
<comment type="caution">
    <text evidence="13">The sequence shown here is derived from an EMBL/GenBank/DDBJ whole genome shotgun (WGS) entry which is preliminary data.</text>
</comment>
<evidence type="ECO:0000259" key="12">
    <source>
        <dbReference type="Pfam" id="PF07562"/>
    </source>
</evidence>
<name>A0ABQ7TNV0_PHRPL</name>
<dbReference type="PANTHER" id="PTHR24061">
    <property type="entry name" value="CALCIUM-SENSING RECEPTOR-RELATED"/>
    <property type="match status" value="1"/>
</dbReference>
<dbReference type="Pfam" id="PF01094">
    <property type="entry name" value="ANF_receptor"/>
    <property type="match status" value="1"/>
</dbReference>
<dbReference type="InterPro" id="IPR028082">
    <property type="entry name" value="Peripla_BP_I"/>
</dbReference>
<evidence type="ECO:0000256" key="3">
    <source>
        <dbReference type="ARBA" id="ARBA00022692"/>
    </source>
</evidence>
<evidence type="ECO:0000256" key="8">
    <source>
        <dbReference type="ARBA" id="ARBA00023170"/>
    </source>
</evidence>
<evidence type="ECO:0000256" key="7">
    <source>
        <dbReference type="ARBA" id="ARBA00023136"/>
    </source>
</evidence>
<evidence type="ECO:0008006" key="15">
    <source>
        <dbReference type="Google" id="ProtNLM"/>
    </source>
</evidence>
<dbReference type="PANTHER" id="PTHR24061:SF599">
    <property type="entry name" value="G-PROTEIN COUPLED RECEPTORS FAMILY 3 PROFILE DOMAIN-CONTAINING PROTEIN"/>
    <property type="match status" value="1"/>
</dbReference>
<dbReference type="InterPro" id="IPR038550">
    <property type="entry name" value="GPCR_3_9-Cys_sf"/>
</dbReference>
<accession>A0ABQ7TNV0</accession>
<keyword evidence="10" id="KW-0807">Transducer</keyword>
<feature type="domain" description="GPCR family 3 nine cysteines" evidence="12">
    <location>
        <begin position="479"/>
        <end position="520"/>
    </location>
</feature>
<keyword evidence="6" id="KW-0297">G-protein coupled receptor</keyword>
<feature type="domain" description="Receptor ligand binding region" evidence="11">
    <location>
        <begin position="9"/>
        <end position="436"/>
    </location>
</feature>
<dbReference type="PRINTS" id="PR01535">
    <property type="entry name" value="VOMERONASL2R"/>
</dbReference>
<protein>
    <recommendedName>
        <fullName evidence="15">Vomeronasal type-2 receptor 26-like</fullName>
    </recommendedName>
</protein>
<keyword evidence="3" id="KW-0812">Transmembrane</keyword>
<evidence type="ECO:0000256" key="2">
    <source>
        <dbReference type="ARBA" id="ARBA00022475"/>
    </source>
</evidence>
<evidence type="ECO:0000256" key="5">
    <source>
        <dbReference type="ARBA" id="ARBA00022989"/>
    </source>
</evidence>
<reference evidence="13 14" key="1">
    <citation type="journal article" date="2022" name="Gigascience">
        <title>A chromosome-level genome assembly and annotation of the desert horned lizard, Phrynosoma platyrhinos, provides insight into chromosomal rearrangements among reptiles.</title>
        <authorList>
            <person name="Koochekian N."/>
            <person name="Ascanio A."/>
            <person name="Farleigh K."/>
            <person name="Card D.C."/>
            <person name="Schield D.R."/>
            <person name="Castoe T.A."/>
            <person name="Jezkova T."/>
        </authorList>
    </citation>
    <scope>NUCLEOTIDE SEQUENCE [LARGE SCALE GENOMIC DNA]</scope>
    <source>
        <strain evidence="13">NK-2021</strain>
    </source>
</reference>
<evidence type="ECO:0000256" key="1">
    <source>
        <dbReference type="ARBA" id="ARBA00004651"/>
    </source>
</evidence>
<organism evidence="13 14">
    <name type="scientific">Phrynosoma platyrhinos</name>
    <name type="common">Desert horned lizard</name>
    <dbReference type="NCBI Taxonomy" id="52577"/>
    <lineage>
        <taxon>Eukaryota</taxon>
        <taxon>Metazoa</taxon>
        <taxon>Chordata</taxon>
        <taxon>Craniata</taxon>
        <taxon>Vertebrata</taxon>
        <taxon>Euteleostomi</taxon>
        <taxon>Lepidosauria</taxon>
        <taxon>Squamata</taxon>
        <taxon>Bifurcata</taxon>
        <taxon>Unidentata</taxon>
        <taxon>Episquamata</taxon>
        <taxon>Toxicofera</taxon>
        <taxon>Iguania</taxon>
        <taxon>Phrynosomatidae</taxon>
        <taxon>Phrynosomatinae</taxon>
        <taxon>Phrynosoma</taxon>
    </lineage>
</organism>
<keyword evidence="14" id="KW-1185">Reference proteome</keyword>
<keyword evidence="4" id="KW-0732">Signal</keyword>
<evidence type="ECO:0000313" key="13">
    <source>
        <dbReference type="EMBL" id="KAH0631363.1"/>
    </source>
</evidence>
<dbReference type="Gene3D" id="3.40.50.2300">
    <property type="match status" value="2"/>
</dbReference>
<evidence type="ECO:0000256" key="4">
    <source>
        <dbReference type="ARBA" id="ARBA00022729"/>
    </source>
</evidence>
<dbReference type="InterPro" id="IPR011500">
    <property type="entry name" value="GPCR_3_9-Cys_dom"/>
</dbReference>
<comment type="subcellular location">
    <subcellularLocation>
        <location evidence="1">Cell membrane</location>
        <topology evidence="1">Multi-pass membrane protein</topology>
    </subcellularLocation>
</comment>
<keyword evidence="2" id="KW-1003">Cell membrane</keyword>
<dbReference type="Gene3D" id="2.10.50.30">
    <property type="entry name" value="GPCR, family 3, nine cysteines domain"/>
    <property type="match status" value="1"/>
</dbReference>
<evidence type="ECO:0000256" key="6">
    <source>
        <dbReference type="ARBA" id="ARBA00023040"/>
    </source>
</evidence>
<dbReference type="InterPro" id="IPR001828">
    <property type="entry name" value="ANF_lig-bd_rcpt"/>
</dbReference>
<keyword evidence="5" id="KW-1133">Transmembrane helix</keyword>